<dbReference type="Gene3D" id="2.120.10.80">
    <property type="entry name" value="Kelch-type beta propeller"/>
    <property type="match status" value="1"/>
</dbReference>
<accession>A0A6J8AZF5</accession>
<dbReference type="InterPro" id="IPR011705">
    <property type="entry name" value="BACK"/>
</dbReference>
<dbReference type="PIRSF" id="PIRSF037037">
    <property type="entry name" value="Kelch-like_protein_gigaxonin"/>
    <property type="match status" value="1"/>
</dbReference>
<dbReference type="InterPro" id="IPR000210">
    <property type="entry name" value="BTB/POZ_dom"/>
</dbReference>
<evidence type="ECO:0000256" key="2">
    <source>
        <dbReference type="ARBA" id="ARBA00022737"/>
    </source>
</evidence>
<dbReference type="InterPro" id="IPR056737">
    <property type="entry name" value="Beta-prop_ATRN-MKLN-like"/>
</dbReference>
<dbReference type="InterPro" id="IPR011333">
    <property type="entry name" value="SKP1/BTB/POZ_sf"/>
</dbReference>
<evidence type="ECO:0000313" key="4">
    <source>
        <dbReference type="EMBL" id="CAC5374498.1"/>
    </source>
</evidence>
<dbReference type="PANTHER" id="PTHR45632">
    <property type="entry name" value="LD33804P"/>
    <property type="match status" value="1"/>
</dbReference>
<dbReference type="InterPro" id="IPR015915">
    <property type="entry name" value="Kelch-typ_b-propeller"/>
</dbReference>
<dbReference type="PANTHER" id="PTHR45632:SF3">
    <property type="entry name" value="KELCH-LIKE PROTEIN 32"/>
    <property type="match status" value="1"/>
</dbReference>
<dbReference type="SUPFAM" id="SSF54695">
    <property type="entry name" value="POZ domain"/>
    <property type="match status" value="1"/>
</dbReference>
<protein>
    <submittedName>
        <fullName evidence="4">KLHL9_13</fullName>
    </submittedName>
</protein>
<evidence type="ECO:0000256" key="1">
    <source>
        <dbReference type="ARBA" id="ARBA00022441"/>
    </source>
</evidence>
<dbReference type="AlphaFoldDB" id="A0A6J8AZF5"/>
<keyword evidence="2" id="KW-0677">Repeat</keyword>
<gene>
    <name evidence="4" type="ORF">MCOR_11864</name>
</gene>
<reference evidence="4 5" key="1">
    <citation type="submission" date="2020-06" db="EMBL/GenBank/DDBJ databases">
        <authorList>
            <person name="Li R."/>
            <person name="Bekaert M."/>
        </authorList>
    </citation>
    <scope>NUCLEOTIDE SEQUENCE [LARGE SCALE GENOMIC DNA]</scope>
    <source>
        <strain evidence="5">wild</strain>
    </source>
</reference>
<dbReference type="SMART" id="SM00875">
    <property type="entry name" value="BACK"/>
    <property type="match status" value="1"/>
</dbReference>
<evidence type="ECO:0000313" key="5">
    <source>
        <dbReference type="Proteomes" id="UP000507470"/>
    </source>
</evidence>
<evidence type="ECO:0000259" key="3">
    <source>
        <dbReference type="PROSITE" id="PS50097"/>
    </source>
</evidence>
<keyword evidence="1" id="KW-0880">Kelch repeat</keyword>
<dbReference type="Gene3D" id="3.30.710.10">
    <property type="entry name" value="Potassium Channel Kv1.1, Chain A"/>
    <property type="match status" value="1"/>
</dbReference>
<dbReference type="SMART" id="SM00612">
    <property type="entry name" value="Kelch"/>
    <property type="match status" value="5"/>
</dbReference>
<dbReference type="EMBL" id="CACVKT020002011">
    <property type="protein sequence ID" value="CAC5374498.1"/>
    <property type="molecule type" value="Genomic_DNA"/>
</dbReference>
<feature type="domain" description="BTB" evidence="3">
    <location>
        <begin position="56"/>
        <end position="123"/>
    </location>
</feature>
<dbReference type="SUPFAM" id="SSF117281">
    <property type="entry name" value="Kelch motif"/>
    <property type="match status" value="1"/>
</dbReference>
<dbReference type="SMART" id="SM00225">
    <property type="entry name" value="BTB"/>
    <property type="match status" value="1"/>
</dbReference>
<dbReference type="Pfam" id="PF00651">
    <property type="entry name" value="BTB"/>
    <property type="match status" value="1"/>
</dbReference>
<dbReference type="Gene3D" id="1.25.40.420">
    <property type="match status" value="1"/>
</dbReference>
<dbReference type="Pfam" id="PF07707">
    <property type="entry name" value="BACK"/>
    <property type="match status" value="1"/>
</dbReference>
<proteinExistence type="predicted"/>
<dbReference type="Pfam" id="PF24981">
    <property type="entry name" value="Beta-prop_ATRN-LZTR1"/>
    <property type="match status" value="1"/>
</dbReference>
<sequence length="592" mass="66906">MPLSPRKQARSSTSDAVMGQPLCEDIDNISMSLVAKNYCSKVMKGLQDLRKGGILCDYALYADGTRLNVHKAVMAACSDYFQVMLTGNMRESREDSVDLKGISGCGLEIIVEFAYTGVLELNSDNVEEVLAAATHLQINDAVTLCSKYLESSITVGNCVDILNLAELYSLSILHSIAKKFILGNFETVADTEQYYTLSTSQLSSLLQENSLKIMSEYCLFQMLLKWIAHSPLEREGCVALLMRNIRLPLLSGEELVEKVSLVPVMQQNRECSLLLTEAKDYHIVVGKQSMLQTQRTQVRSDMKSIVMCHAQNLEHYTLKTKRRDYLRDTIVPLYNPAVVVVDNFMYTCGGKYDSSQNEIATARCFRYDARFDRWYDLAAMNEPRKDFVLVAVDHKLYAIAGQDENKVMYTMECFDIARNEWEFKCPLDRHLYGHAGAVCLGKIYVSGGQTLTGSTKKFLCYDPQLDNWEERSPMLQMRMNHSMAEVQNNLYVIGGNVEDNYGFPVPVIAIERYCPVVNQWTLCQRSLNIREAGVCVIDHKIYVVGGINGEHYLSTLIQLYDPLKDEIDIVESFTSRIYGRSCAVLGLPRCFV</sequence>
<dbReference type="OrthoDB" id="1925334at2759"/>
<dbReference type="PROSITE" id="PS50097">
    <property type="entry name" value="BTB"/>
    <property type="match status" value="1"/>
</dbReference>
<dbReference type="FunFam" id="1.25.40.420:FF:000001">
    <property type="entry name" value="Kelch-like family member 12"/>
    <property type="match status" value="1"/>
</dbReference>
<dbReference type="Proteomes" id="UP000507470">
    <property type="component" value="Unassembled WGS sequence"/>
</dbReference>
<organism evidence="4 5">
    <name type="scientific">Mytilus coruscus</name>
    <name type="common">Sea mussel</name>
    <dbReference type="NCBI Taxonomy" id="42192"/>
    <lineage>
        <taxon>Eukaryota</taxon>
        <taxon>Metazoa</taxon>
        <taxon>Spiralia</taxon>
        <taxon>Lophotrochozoa</taxon>
        <taxon>Mollusca</taxon>
        <taxon>Bivalvia</taxon>
        <taxon>Autobranchia</taxon>
        <taxon>Pteriomorphia</taxon>
        <taxon>Mytilida</taxon>
        <taxon>Mytiloidea</taxon>
        <taxon>Mytilidae</taxon>
        <taxon>Mytilinae</taxon>
        <taxon>Mytilus</taxon>
    </lineage>
</organism>
<keyword evidence="5" id="KW-1185">Reference proteome</keyword>
<name>A0A6J8AZF5_MYTCO</name>
<dbReference type="InterPro" id="IPR006652">
    <property type="entry name" value="Kelch_1"/>
</dbReference>
<dbReference type="InterPro" id="IPR017096">
    <property type="entry name" value="BTB-kelch_protein"/>
</dbReference>